<reference evidence="5 6" key="1">
    <citation type="submission" date="2019-08" db="EMBL/GenBank/DDBJ databases">
        <authorList>
            <person name="Liang Q."/>
        </authorList>
    </citation>
    <scope>NUCLEOTIDE SEQUENCE [LARGE SCALE GENOMIC DNA]</scope>
    <source>
        <strain evidence="5 6">V1718</strain>
    </source>
</reference>
<dbReference type="FunFam" id="3.40.50.300:FF:000032">
    <property type="entry name" value="Export ABC transporter ATP-binding protein"/>
    <property type="match status" value="1"/>
</dbReference>
<evidence type="ECO:0000313" key="5">
    <source>
        <dbReference type="EMBL" id="QED27787.1"/>
    </source>
</evidence>
<keyword evidence="2" id="KW-0547">Nucleotide-binding</keyword>
<evidence type="ECO:0000313" key="6">
    <source>
        <dbReference type="Proteomes" id="UP000321595"/>
    </source>
</evidence>
<dbReference type="PANTHER" id="PTHR24220:SF692">
    <property type="entry name" value="ABC TRANSPORTER DOMAIN-CONTAINING PROTEIN"/>
    <property type="match status" value="1"/>
</dbReference>
<gene>
    <name evidence="5" type="ORF">FRD01_11190</name>
</gene>
<dbReference type="InterPro" id="IPR017911">
    <property type="entry name" value="MacB-like_ATP-bd"/>
</dbReference>
<protein>
    <submittedName>
        <fullName evidence="5">ABC transporter ATP-binding protein</fullName>
    </submittedName>
</protein>
<dbReference type="GO" id="GO:0005524">
    <property type="term" value="F:ATP binding"/>
    <property type="evidence" value="ECO:0007669"/>
    <property type="project" value="UniProtKB-KW"/>
</dbReference>
<dbReference type="InterPro" id="IPR003593">
    <property type="entry name" value="AAA+_ATPase"/>
</dbReference>
<dbReference type="InterPro" id="IPR015854">
    <property type="entry name" value="ABC_transpr_LolD-like"/>
</dbReference>
<dbReference type="GO" id="GO:0098796">
    <property type="term" value="C:membrane protein complex"/>
    <property type="evidence" value="ECO:0007669"/>
    <property type="project" value="UniProtKB-ARBA"/>
</dbReference>
<keyword evidence="1" id="KW-0813">Transport</keyword>
<keyword evidence="6" id="KW-1185">Reference proteome</keyword>
<feature type="domain" description="ABC transporter" evidence="4">
    <location>
        <begin position="2"/>
        <end position="219"/>
    </location>
</feature>
<dbReference type="AlphaFoldDB" id="A0A5B8XRI8"/>
<dbReference type="SMART" id="SM00382">
    <property type="entry name" value="AAA"/>
    <property type="match status" value="1"/>
</dbReference>
<evidence type="ECO:0000259" key="4">
    <source>
        <dbReference type="PROSITE" id="PS50893"/>
    </source>
</evidence>
<dbReference type="SUPFAM" id="SSF52540">
    <property type="entry name" value="P-loop containing nucleoside triphosphate hydrolases"/>
    <property type="match status" value="1"/>
</dbReference>
<name>A0A5B8XRI8_9DELT</name>
<keyword evidence="3 5" id="KW-0067">ATP-binding</keyword>
<dbReference type="PROSITE" id="PS50893">
    <property type="entry name" value="ABC_TRANSPORTER_2"/>
    <property type="match status" value="1"/>
</dbReference>
<dbReference type="OrthoDB" id="9809450at2"/>
<evidence type="ECO:0000256" key="2">
    <source>
        <dbReference type="ARBA" id="ARBA00022741"/>
    </source>
</evidence>
<evidence type="ECO:0000256" key="3">
    <source>
        <dbReference type="ARBA" id="ARBA00022840"/>
    </source>
</evidence>
<dbReference type="InterPro" id="IPR017871">
    <property type="entry name" value="ABC_transporter-like_CS"/>
</dbReference>
<dbReference type="Proteomes" id="UP000321595">
    <property type="component" value="Chromosome"/>
</dbReference>
<dbReference type="GO" id="GO:0005886">
    <property type="term" value="C:plasma membrane"/>
    <property type="evidence" value="ECO:0007669"/>
    <property type="project" value="TreeGrafter"/>
</dbReference>
<dbReference type="RefSeq" id="WP_146959633.1">
    <property type="nucleotide sequence ID" value="NZ_CP042467.1"/>
</dbReference>
<dbReference type="Pfam" id="PF00005">
    <property type="entry name" value="ABC_tran"/>
    <property type="match status" value="1"/>
</dbReference>
<dbReference type="PROSITE" id="PS00211">
    <property type="entry name" value="ABC_TRANSPORTER_1"/>
    <property type="match status" value="1"/>
</dbReference>
<dbReference type="InterPro" id="IPR003439">
    <property type="entry name" value="ABC_transporter-like_ATP-bd"/>
</dbReference>
<dbReference type="CDD" id="cd03255">
    <property type="entry name" value="ABC_MJ0796_LolCDE_FtsE"/>
    <property type="match status" value="1"/>
</dbReference>
<dbReference type="GO" id="GO:0016887">
    <property type="term" value="F:ATP hydrolysis activity"/>
    <property type="evidence" value="ECO:0007669"/>
    <property type="project" value="InterPro"/>
</dbReference>
<evidence type="ECO:0000256" key="1">
    <source>
        <dbReference type="ARBA" id="ARBA00022448"/>
    </source>
</evidence>
<accession>A0A5B8XRI8</accession>
<dbReference type="Gene3D" id="3.40.50.300">
    <property type="entry name" value="P-loop containing nucleotide triphosphate hydrolases"/>
    <property type="match status" value="1"/>
</dbReference>
<dbReference type="PANTHER" id="PTHR24220">
    <property type="entry name" value="IMPORT ATP-BINDING PROTEIN"/>
    <property type="match status" value="1"/>
</dbReference>
<organism evidence="5 6">
    <name type="scientific">Microvenator marinus</name>
    <dbReference type="NCBI Taxonomy" id="2600177"/>
    <lineage>
        <taxon>Bacteria</taxon>
        <taxon>Deltaproteobacteria</taxon>
        <taxon>Bradymonadales</taxon>
        <taxon>Microvenatoraceae</taxon>
        <taxon>Microvenator</taxon>
    </lineage>
</organism>
<dbReference type="EMBL" id="CP042467">
    <property type="protein sequence ID" value="QED27787.1"/>
    <property type="molecule type" value="Genomic_DNA"/>
</dbReference>
<sequence>MISTQNLQKKYGPDTVLDQVSIQIESGEFVAVVGASGSGKTTFLNVVGGLDRTYEGQITVNDQKLEGLSDKALAQKRNRELGFVFQQFNLLDHLSVLENVMLPAFFAAESIPQSRGLELLDQVGLKDKAQDRPPQLSGGQKQRVAIARALLSSPSILLCDEPTGSLDKETGLQIMSIFQELNESGMTVLLVTHEEHVAKLARRTIRFEAGKVISDSGTAP</sequence>
<dbReference type="KEGG" id="bbae:FRD01_11190"/>
<proteinExistence type="predicted"/>
<dbReference type="InterPro" id="IPR027417">
    <property type="entry name" value="P-loop_NTPase"/>
</dbReference>
<dbReference type="GO" id="GO:0022857">
    <property type="term" value="F:transmembrane transporter activity"/>
    <property type="evidence" value="ECO:0007669"/>
    <property type="project" value="TreeGrafter"/>
</dbReference>